<keyword evidence="1" id="KW-0812">Transmembrane</keyword>
<sequence length="1003" mass="113123">MDKRLTPASIALSYAVFAALWIFASDRLLALLLPDHELVLWISLFKGLFFVAATALLLYLLMRKLLNQATTKDKQLKLFHDLPFIGMAISSPDSKAWLYTNDRLCDMLGYTRAELQQTTWADITHPDDLDSNVDQFERMKAGEIDGYTLEKRFIRKDGSPINATINVKCTRGSDGKANYIVALIDDITQRKRAELALRKSEATYRTLFDNMLNGLAHYRMIFRDGVPVDYEFIAVNPAFEQTTGLRNVVGRKVSEVIPGYAEANSDSLQIFGKVARTGEPARWEHYLSALDKWFSFSIYSPAPGEFVVVHDDITERKRTDEALRESENRFRNIFNSANDGILLADAVTRKFIMSNPSAQHMLGYSEEELLQLAVDDIHPADDLPDVMAHFARRLSGESRTTNNVSVKRKDGSVFYADISASPITINGKLCLIGTFRDITERKRNEDALRQAATVFQNSHNGIIITDLQGNIVAVNQSFVKHTDYAEAELLGKNPRILHSGRQGRDFYRKMWANILEAGFWQGEVWNRRKNGEVYPTWLAISAVRNDQGVTTHYVGISSDLSQLKQSEAEREHLAHFDPLTDLPNRLLLQSHLAHVLAHAQRHRTQLGVLYIDLDRFKNINDSMGYLVGDELLVNLTERLATHMRSEDMLARLGGDEFLMVLEHINSPEDTAIVARSLLELLSQPFVLPSGQEIFIGASIGISIFPNDGNSAEQMIQHADAAMHQAKKQGRNTYRFYTDALTRAAGEHLELENRLRHAIVANQLRVYFQPQVDIASGHIVGAEALVRWQDPERGLIQPVNFIRLAEETGLIGAIGEWVLKETCLQGRRWIDAGMPFLTLAVNLSPHQFMRGNIVDLVSKVLAETGFPADRLELELTESALMEQEEDAVKMLHLLRAQDIRLALDDFGTGYSSLAYLKRFPLDILKIDKSFVDDIPFHQDDMEIASTIIAMGHILGFKVLAEGVETAEQLAFLKEKGCDMYQGYLTSPPVPAEDFKKLLSEKMQK</sequence>
<evidence type="ECO:0000259" key="3">
    <source>
        <dbReference type="PROSITE" id="PS50113"/>
    </source>
</evidence>
<dbReference type="SMART" id="SM00267">
    <property type="entry name" value="GGDEF"/>
    <property type="match status" value="1"/>
</dbReference>
<dbReference type="SMART" id="SM00086">
    <property type="entry name" value="PAC"/>
    <property type="match status" value="3"/>
</dbReference>
<dbReference type="InterPro" id="IPR035965">
    <property type="entry name" value="PAS-like_dom_sf"/>
</dbReference>
<dbReference type="InterPro" id="IPR000014">
    <property type="entry name" value="PAS"/>
</dbReference>
<feature type="domain" description="PAS" evidence="2">
    <location>
        <begin position="98"/>
        <end position="143"/>
    </location>
</feature>
<keyword evidence="6" id="KW-0378">Hydrolase</keyword>
<dbReference type="CDD" id="cd01949">
    <property type="entry name" value="GGDEF"/>
    <property type="match status" value="1"/>
</dbReference>
<feature type="domain" description="PAS" evidence="2">
    <location>
        <begin position="326"/>
        <end position="381"/>
    </location>
</feature>
<dbReference type="EMBL" id="MLJW01000003">
    <property type="protein sequence ID" value="OIR18144.1"/>
    <property type="molecule type" value="Genomic_DNA"/>
</dbReference>
<dbReference type="InterPro" id="IPR052155">
    <property type="entry name" value="Biofilm_reg_signaling"/>
</dbReference>
<dbReference type="Pfam" id="PF13188">
    <property type="entry name" value="PAS_8"/>
    <property type="match status" value="1"/>
</dbReference>
<dbReference type="InterPro" id="IPR001633">
    <property type="entry name" value="EAL_dom"/>
</dbReference>
<dbReference type="InterPro" id="IPR001610">
    <property type="entry name" value="PAC"/>
</dbReference>
<dbReference type="SUPFAM" id="SSF55785">
    <property type="entry name" value="PYP-like sensor domain (PAS domain)"/>
    <property type="match status" value="4"/>
</dbReference>
<feature type="domain" description="EAL" evidence="4">
    <location>
        <begin position="747"/>
        <end position="1001"/>
    </location>
</feature>
<feature type="domain" description="GGDEF" evidence="5">
    <location>
        <begin position="604"/>
        <end position="738"/>
    </location>
</feature>
<dbReference type="Gene3D" id="3.30.70.270">
    <property type="match status" value="1"/>
</dbReference>
<dbReference type="PROSITE" id="PS50112">
    <property type="entry name" value="PAS"/>
    <property type="match status" value="3"/>
</dbReference>
<dbReference type="InterPro" id="IPR013655">
    <property type="entry name" value="PAS_fold_3"/>
</dbReference>
<dbReference type="PROSITE" id="PS50883">
    <property type="entry name" value="EAL"/>
    <property type="match status" value="1"/>
</dbReference>
<dbReference type="InterPro" id="IPR029787">
    <property type="entry name" value="Nucleotide_cyclase"/>
</dbReference>
<dbReference type="PANTHER" id="PTHR44757">
    <property type="entry name" value="DIGUANYLATE CYCLASE DGCP"/>
    <property type="match status" value="1"/>
</dbReference>
<dbReference type="SMART" id="SM00052">
    <property type="entry name" value="EAL"/>
    <property type="match status" value="1"/>
</dbReference>
<dbReference type="Pfam" id="PF00989">
    <property type="entry name" value="PAS"/>
    <property type="match status" value="1"/>
</dbReference>
<dbReference type="Pfam" id="PF13426">
    <property type="entry name" value="PAS_9"/>
    <property type="match status" value="1"/>
</dbReference>
<dbReference type="NCBIfam" id="TIGR00229">
    <property type="entry name" value="sensory_box"/>
    <property type="match status" value="3"/>
</dbReference>
<reference evidence="6" key="1">
    <citation type="submission" date="2016-10" db="EMBL/GenBank/DDBJ databases">
        <title>Sequence of Gallionella enrichment culture.</title>
        <authorList>
            <person name="Poehlein A."/>
            <person name="Muehling M."/>
            <person name="Daniel R."/>
        </authorList>
    </citation>
    <scope>NUCLEOTIDE SEQUENCE</scope>
</reference>
<dbReference type="AlphaFoldDB" id="A0A1J5TPG4"/>
<dbReference type="PROSITE" id="PS50887">
    <property type="entry name" value="GGDEF"/>
    <property type="match status" value="1"/>
</dbReference>
<evidence type="ECO:0000313" key="6">
    <source>
        <dbReference type="EMBL" id="OIR18144.1"/>
    </source>
</evidence>
<evidence type="ECO:0000259" key="5">
    <source>
        <dbReference type="PROSITE" id="PS50887"/>
    </source>
</evidence>
<dbReference type="GO" id="GO:0071111">
    <property type="term" value="F:cyclic-guanylate-specific phosphodiesterase activity"/>
    <property type="evidence" value="ECO:0007669"/>
    <property type="project" value="UniProtKB-EC"/>
</dbReference>
<dbReference type="InterPro" id="IPR000700">
    <property type="entry name" value="PAS-assoc_C"/>
</dbReference>
<dbReference type="InterPro" id="IPR035919">
    <property type="entry name" value="EAL_sf"/>
</dbReference>
<organism evidence="6">
    <name type="scientific">mine drainage metagenome</name>
    <dbReference type="NCBI Taxonomy" id="410659"/>
    <lineage>
        <taxon>unclassified sequences</taxon>
        <taxon>metagenomes</taxon>
        <taxon>ecological metagenomes</taxon>
    </lineage>
</organism>
<protein>
    <submittedName>
        <fullName evidence="6">Cyclic di-GMP phosphodiesterase Gmr</fullName>
        <ecNumber evidence="6">3.1.4.52</ecNumber>
    </submittedName>
</protein>
<feature type="domain" description="PAS" evidence="2">
    <location>
        <begin position="447"/>
        <end position="493"/>
    </location>
</feature>
<feature type="transmembrane region" description="Helical" evidence="1">
    <location>
        <begin position="12"/>
        <end position="33"/>
    </location>
</feature>
<feature type="domain" description="PAC" evidence="3">
    <location>
        <begin position="520"/>
        <end position="572"/>
    </location>
</feature>
<gene>
    <name evidence="6" type="primary">gmr_10</name>
    <name evidence="6" type="ORF">GALL_14710</name>
</gene>
<proteinExistence type="predicted"/>
<dbReference type="GO" id="GO:0006355">
    <property type="term" value="P:regulation of DNA-templated transcription"/>
    <property type="evidence" value="ECO:0007669"/>
    <property type="project" value="InterPro"/>
</dbReference>
<keyword evidence="1" id="KW-0472">Membrane</keyword>
<dbReference type="SUPFAM" id="SSF141868">
    <property type="entry name" value="EAL domain-like"/>
    <property type="match status" value="1"/>
</dbReference>
<dbReference type="PANTHER" id="PTHR44757:SF2">
    <property type="entry name" value="BIOFILM ARCHITECTURE MAINTENANCE PROTEIN MBAA"/>
    <property type="match status" value="1"/>
</dbReference>
<dbReference type="FunFam" id="3.20.20.450:FF:000001">
    <property type="entry name" value="Cyclic di-GMP phosphodiesterase yahA"/>
    <property type="match status" value="1"/>
</dbReference>
<dbReference type="NCBIfam" id="TIGR00254">
    <property type="entry name" value="GGDEF"/>
    <property type="match status" value="1"/>
</dbReference>
<feature type="domain" description="PAC" evidence="3">
    <location>
        <begin position="147"/>
        <end position="199"/>
    </location>
</feature>
<accession>A0A1J5TPG4</accession>
<dbReference type="InterPro" id="IPR000160">
    <property type="entry name" value="GGDEF_dom"/>
</dbReference>
<keyword evidence="1" id="KW-1133">Transmembrane helix</keyword>
<dbReference type="InterPro" id="IPR013767">
    <property type="entry name" value="PAS_fold"/>
</dbReference>
<dbReference type="Gene3D" id="3.30.450.20">
    <property type="entry name" value="PAS domain"/>
    <property type="match status" value="4"/>
</dbReference>
<dbReference type="EC" id="3.1.4.52" evidence="6"/>
<feature type="transmembrane region" description="Helical" evidence="1">
    <location>
        <begin position="39"/>
        <end position="62"/>
    </location>
</feature>
<dbReference type="SUPFAM" id="SSF55073">
    <property type="entry name" value="Nucleotide cyclase"/>
    <property type="match status" value="1"/>
</dbReference>
<comment type="caution">
    <text evidence="6">The sequence shown here is derived from an EMBL/GenBank/DDBJ whole genome shotgun (WGS) entry which is preliminary data.</text>
</comment>
<dbReference type="Pfam" id="PF00563">
    <property type="entry name" value="EAL"/>
    <property type="match status" value="1"/>
</dbReference>
<evidence type="ECO:0000259" key="2">
    <source>
        <dbReference type="PROSITE" id="PS50112"/>
    </source>
</evidence>
<dbReference type="InterPro" id="IPR043128">
    <property type="entry name" value="Rev_trsase/Diguanyl_cyclase"/>
</dbReference>
<evidence type="ECO:0000259" key="4">
    <source>
        <dbReference type="PROSITE" id="PS50883"/>
    </source>
</evidence>
<dbReference type="PROSITE" id="PS50113">
    <property type="entry name" value="PAC"/>
    <property type="match status" value="3"/>
</dbReference>
<dbReference type="SMART" id="SM00091">
    <property type="entry name" value="PAS"/>
    <property type="match status" value="3"/>
</dbReference>
<dbReference type="PIRSF" id="PIRSF005925">
    <property type="entry name" value="Dos"/>
    <property type="match status" value="1"/>
</dbReference>
<name>A0A1J5TPG4_9ZZZZ</name>
<dbReference type="Pfam" id="PF00990">
    <property type="entry name" value="GGDEF"/>
    <property type="match status" value="1"/>
</dbReference>
<evidence type="ECO:0000256" key="1">
    <source>
        <dbReference type="SAM" id="Phobius"/>
    </source>
</evidence>
<dbReference type="Pfam" id="PF08447">
    <property type="entry name" value="PAS_3"/>
    <property type="match status" value="1"/>
</dbReference>
<dbReference type="InterPro" id="IPR012226">
    <property type="entry name" value="Diguanyl_cyclase/Pdiesterase"/>
</dbReference>
<dbReference type="CDD" id="cd01948">
    <property type="entry name" value="EAL"/>
    <property type="match status" value="1"/>
</dbReference>
<dbReference type="Gene3D" id="3.20.20.450">
    <property type="entry name" value="EAL domain"/>
    <property type="match status" value="1"/>
</dbReference>
<dbReference type="CDD" id="cd00130">
    <property type="entry name" value="PAS"/>
    <property type="match status" value="3"/>
</dbReference>
<feature type="domain" description="PAC" evidence="3">
    <location>
        <begin position="400"/>
        <end position="450"/>
    </location>
</feature>